<keyword evidence="4" id="KW-0472">Membrane</keyword>
<gene>
    <name evidence="6" type="ORF">yc1106_01701</name>
</gene>
<keyword evidence="4" id="KW-1133">Transmembrane helix</keyword>
<proteinExistence type="predicted"/>
<feature type="transmembrane region" description="Helical" evidence="4">
    <location>
        <begin position="12"/>
        <end position="32"/>
    </location>
</feature>
<dbReference type="Pfam" id="PF01494">
    <property type="entry name" value="FAD_binding_3"/>
    <property type="match status" value="1"/>
</dbReference>
<dbReference type="SUPFAM" id="SSF51905">
    <property type="entry name" value="FAD/NAD(P)-binding domain"/>
    <property type="match status" value="1"/>
</dbReference>
<dbReference type="PANTHER" id="PTHR46865:SF7">
    <property type="entry name" value="MONOOXYGENASE, PUTATIVE (AFU_ORTHOLOGUE AFUA_8G07040)-RELATED"/>
    <property type="match status" value="1"/>
</dbReference>
<dbReference type="OrthoDB" id="655030at2759"/>
<organism evidence="6 7">
    <name type="scientific">Curvularia clavata</name>
    <dbReference type="NCBI Taxonomy" id="95742"/>
    <lineage>
        <taxon>Eukaryota</taxon>
        <taxon>Fungi</taxon>
        <taxon>Dikarya</taxon>
        <taxon>Ascomycota</taxon>
        <taxon>Pezizomycotina</taxon>
        <taxon>Dothideomycetes</taxon>
        <taxon>Pleosporomycetidae</taxon>
        <taxon>Pleosporales</taxon>
        <taxon>Pleosporineae</taxon>
        <taxon>Pleosporaceae</taxon>
        <taxon>Curvularia</taxon>
    </lineage>
</organism>
<evidence type="ECO:0000256" key="3">
    <source>
        <dbReference type="ARBA" id="ARBA00023002"/>
    </source>
</evidence>
<reference evidence="6" key="1">
    <citation type="submission" date="2021-12" db="EMBL/GenBank/DDBJ databases">
        <title>Curvularia clavata genome.</title>
        <authorList>
            <person name="Cao Y."/>
        </authorList>
    </citation>
    <scope>NUCLEOTIDE SEQUENCE</scope>
    <source>
        <strain evidence="6">Yc1106</strain>
    </source>
</reference>
<name>A0A9Q8Z1K4_CURCL</name>
<dbReference type="GO" id="GO:0016491">
    <property type="term" value="F:oxidoreductase activity"/>
    <property type="evidence" value="ECO:0007669"/>
    <property type="project" value="UniProtKB-KW"/>
</dbReference>
<keyword evidence="2" id="KW-0274">FAD</keyword>
<keyword evidence="4" id="KW-0812">Transmembrane</keyword>
<accession>A0A9Q8Z1K4</accession>
<dbReference type="InterPro" id="IPR036188">
    <property type="entry name" value="FAD/NAD-bd_sf"/>
</dbReference>
<sequence>MAGSPPSTKPAKALDILIVGAGVCGPIFALIMQRANPNHNITVIERWPTLRTGGQQLDLKAQCIEIMRRLGLLEELRKVCVQEPGIEIVNSNGKKLMQLGVTKAGDKGTAFEITNEFEFMRGDFVKIAYNASLKDRENLEAKGHKGGSLTYMFNTSLTGLSQSADSPTTTVTLSTGATATYDLVVAADGQASRTRRLAFGEAINKAAFHSLNIHVAFYNIPRLPSDTDFAHVYVGTQNRHVLTRTGNCPFTQVYLFQWKSAQHTPTMQNIHSQPLDVQKRHWSSLFRPIGWQSERFTDELEKTEDFYATEIAQVKMPDDRLFNGSVVLLGDAGYCPSSMTGKGTTLSIAGAYTLAGELAANPDDVGAALKGYETRLRPLIDDAQQLKSWLNNGKGPFPQSSWGLWLLNNLLWVVSTCRVDRGLAAVAGWMAKGEKEGWKVPDYKMNTNAF</sequence>
<dbReference type="EMBL" id="CP089274">
    <property type="protein sequence ID" value="USP74427.1"/>
    <property type="molecule type" value="Genomic_DNA"/>
</dbReference>
<dbReference type="Gene3D" id="3.50.50.60">
    <property type="entry name" value="FAD/NAD(P)-binding domain"/>
    <property type="match status" value="1"/>
</dbReference>
<keyword evidence="1" id="KW-0285">Flavoprotein</keyword>
<keyword evidence="7" id="KW-1185">Reference proteome</keyword>
<dbReference type="Proteomes" id="UP001056012">
    <property type="component" value="Chromosome 1"/>
</dbReference>
<dbReference type="AlphaFoldDB" id="A0A9Q8Z1K4"/>
<protein>
    <recommendedName>
        <fullName evidence="5">FAD-binding domain-containing protein</fullName>
    </recommendedName>
</protein>
<evidence type="ECO:0000256" key="2">
    <source>
        <dbReference type="ARBA" id="ARBA00022827"/>
    </source>
</evidence>
<evidence type="ECO:0000313" key="7">
    <source>
        <dbReference type="Proteomes" id="UP001056012"/>
    </source>
</evidence>
<evidence type="ECO:0000313" key="6">
    <source>
        <dbReference type="EMBL" id="USP74427.1"/>
    </source>
</evidence>
<evidence type="ECO:0000259" key="5">
    <source>
        <dbReference type="Pfam" id="PF01494"/>
    </source>
</evidence>
<evidence type="ECO:0000256" key="4">
    <source>
        <dbReference type="SAM" id="Phobius"/>
    </source>
</evidence>
<dbReference type="VEuPathDB" id="FungiDB:yc1106_01701"/>
<dbReference type="PANTHER" id="PTHR46865">
    <property type="entry name" value="OXIDOREDUCTASE-RELATED"/>
    <property type="match status" value="1"/>
</dbReference>
<feature type="domain" description="FAD-binding" evidence="5">
    <location>
        <begin position="15"/>
        <end position="375"/>
    </location>
</feature>
<dbReference type="InterPro" id="IPR002938">
    <property type="entry name" value="FAD-bd"/>
</dbReference>
<dbReference type="PRINTS" id="PR00420">
    <property type="entry name" value="RNGMNOXGNASE"/>
</dbReference>
<keyword evidence="3" id="KW-0560">Oxidoreductase</keyword>
<dbReference type="InterPro" id="IPR051704">
    <property type="entry name" value="FAD_aromatic-hydroxylase"/>
</dbReference>
<dbReference type="GO" id="GO:0071949">
    <property type="term" value="F:FAD binding"/>
    <property type="evidence" value="ECO:0007669"/>
    <property type="project" value="InterPro"/>
</dbReference>
<evidence type="ECO:0000256" key="1">
    <source>
        <dbReference type="ARBA" id="ARBA00022630"/>
    </source>
</evidence>